<reference evidence="41" key="1">
    <citation type="submission" date="2022-02" db="EMBL/GenBank/DDBJ databases">
        <title>Atlantic sturgeon de novo genome assembly.</title>
        <authorList>
            <person name="Stock M."/>
            <person name="Klopp C."/>
            <person name="Guiguen Y."/>
            <person name="Cabau C."/>
            <person name="Parinello H."/>
            <person name="Santidrian Yebra-Pimentel E."/>
            <person name="Kuhl H."/>
            <person name="Dirks R.P."/>
            <person name="Guessner J."/>
            <person name="Wuertz S."/>
            <person name="Du K."/>
            <person name="Schartl M."/>
        </authorList>
    </citation>
    <scope>NUCLEOTIDE SEQUENCE</scope>
    <source>
        <strain evidence="41">STURGEONOMICS-FGT-2020</strain>
        <tissue evidence="41">Whole blood</tissue>
    </source>
</reference>
<evidence type="ECO:0000256" key="34">
    <source>
        <dbReference type="ARBA" id="ARBA00044691"/>
    </source>
</evidence>
<comment type="catalytic activity">
    <reaction evidence="29">
        <text>K(+)(in) = K(+)(out)</text>
        <dbReference type="Rhea" id="RHEA:29463"/>
        <dbReference type="ChEBI" id="CHEBI:29103"/>
    </reaction>
</comment>
<dbReference type="GO" id="GO:0015271">
    <property type="term" value="F:outward rectifier potassium channel activity"/>
    <property type="evidence" value="ECO:0007669"/>
    <property type="project" value="TreeGrafter"/>
</dbReference>
<dbReference type="InterPro" id="IPR005408">
    <property type="entry name" value="2pore_dom_K_chnl_TWIK"/>
</dbReference>
<comment type="caution">
    <text evidence="41">The sequence shown here is derived from an EMBL/GenBank/DDBJ whole genome shotgun (WGS) entry which is preliminary data.</text>
</comment>
<evidence type="ECO:0000256" key="33">
    <source>
        <dbReference type="ARBA" id="ARBA00044657"/>
    </source>
</evidence>
<feature type="domain" description="Potassium channel" evidence="40">
    <location>
        <begin position="187"/>
        <end position="261"/>
    </location>
</feature>
<comment type="catalytic activity">
    <reaction evidence="32">
        <text>Li(+)(in) = Li(+)(out)</text>
        <dbReference type="Rhea" id="RHEA:78551"/>
        <dbReference type="ChEBI" id="CHEBI:49713"/>
    </reaction>
</comment>
<keyword evidence="12 36" id="KW-0633">Potassium transport</keyword>
<keyword evidence="23" id="KW-0325">Glycoprotein</keyword>
<keyword evidence="9 36" id="KW-0813">Transport</keyword>
<evidence type="ECO:0000256" key="35">
    <source>
        <dbReference type="ARBA" id="ARBA00046361"/>
    </source>
</evidence>
<evidence type="ECO:0000256" key="37">
    <source>
        <dbReference type="RuleBase" id="RU003857"/>
    </source>
</evidence>
<comment type="catalytic activity">
    <reaction evidence="1">
        <text>NH4(+)(in) = NH4(+)(out)</text>
        <dbReference type="Rhea" id="RHEA:28747"/>
        <dbReference type="ChEBI" id="CHEBI:28938"/>
    </reaction>
</comment>
<keyword evidence="42" id="KW-1185">Reference proteome</keyword>
<keyword evidence="20 36" id="KW-0406">Ion transport</keyword>
<evidence type="ECO:0000256" key="25">
    <source>
        <dbReference type="ARBA" id="ARBA00023303"/>
    </source>
</evidence>
<evidence type="ECO:0000256" key="38">
    <source>
        <dbReference type="SAM" id="MobiDB-lite"/>
    </source>
</evidence>
<feature type="transmembrane region" description="Helical" evidence="39">
    <location>
        <begin position="210"/>
        <end position="227"/>
    </location>
</feature>
<dbReference type="GO" id="GO:0030322">
    <property type="term" value="P:stabilization of membrane potential"/>
    <property type="evidence" value="ECO:0007669"/>
    <property type="project" value="TreeGrafter"/>
</dbReference>
<comment type="catalytic activity">
    <reaction evidence="33">
        <text>Rb(+)(in) = Rb(+)(out)</text>
        <dbReference type="Rhea" id="RHEA:78547"/>
        <dbReference type="ChEBI" id="CHEBI:49847"/>
    </reaction>
</comment>
<evidence type="ECO:0000259" key="40">
    <source>
        <dbReference type="Pfam" id="PF07885"/>
    </source>
</evidence>
<evidence type="ECO:0000256" key="21">
    <source>
        <dbReference type="ARBA" id="ARBA00023136"/>
    </source>
</evidence>
<keyword evidence="14" id="KW-0967">Endosome</keyword>
<evidence type="ECO:0000256" key="6">
    <source>
        <dbReference type="ARBA" id="ARBA00004541"/>
    </source>
</evidence>
<evidence type="ECO:0000256" key="16">
    <source>
        <dbReference type="ARBA" id="ARBA00022843"/>
    </source>
</evidence>
<evidence type="ECO:0000256" key="28">
    <source>
        <dbReference type="ARBA" id="ARBA00034109"/>
    </source>
</evidence>
<dbReference type="SUPFAM" id="SSF81324">
    <property type="entry name" value="Voltage-gated potassium channels"/>
    <property type="match status" value="2"/>
</dbReference>
<comment type="catalytic activity">
    <reaction evidence="34">
        <text>Cs(+)(in) = Cs(+)(out)</text>
        <dbReference type="Rhea" id="RHEA:78555"/>
        <dbReference type="ChEBI" id="CHEBI:49547"/>
    </reaction>
</comment>
<keyword evidence="19" id="KW-0770">Synapse</keyword>
<dbReference type="Pfam" id="PF07885">
    <property type="entry name" value="Ion_trans_2"/>
    <property type="match status" value="2"/>
</dbReference>
<feature type="transmembrane region" description="Helical" evidence="39">
    <location>
        <begin position="17"/>
        <end position="39"/>
    </location>
</feature>
<evidence type="ECO:0000256" key="5">
    <source>
        <dbReference type="ARBA" id="ARBA00004484"/>
    </source>
</evidence>
<feature type="transmembrane region" description="Helical" evidence="39">
    <location>
        <begin position="174"/>
        <end position="198"/>
    </location>
</feature>
<evidence type="ECO:0000256" key="23">
    <source>
        <dbReference type="ARBA" id="ARBA00023180"/>
    </source>
</evidence>
<evidence type="ECO:0000256" key="1">
    <source>
        <dbReference type="ARBA" id="ARBA00000309"/>
    </source>
</evidence>
<evidence type="ECO:0000256" key="2">
    <source>
        <dbReference type="ARBA" id="ARBA00004172"/>
    </source>
</evidence>
<evidence type="ECO:0000256" key="17">
    <source>
        <dbReference type="ARBA" id="ARBA00022958"/>
    </source>
</evidence>
<dbReference type="InterPro" id="IPR001779">
    <property type="entry name" value="2pore_dom_K_chnl_TWIK1"/>
</dbReference>
<dbReference type="InterPro" id="IPR003092">
    <property type="entry name" value="2pore_dom_K_chnl_TASK"/>
</dbReference>
<evidence type="ECO:0000256" key="10">
    <source>
        <dbReference type="ARBA" id="ARBA00022475"/>
    </source>
</evidence>
<organism evidence="41 42">
    <name type="scientific">Acipenser oxyrinchus oxyrinchus</name>
    <dbReference type="NCBI Taxonomy" id="40147"/>
    <lineage>
        <taxon>Eukaryota</taxon>
        <taxon>Metazoa</taxon>
        <taxon>Chordata</taxon>
        <taxon>Craniata</taxon>
        <taxon>Vertebrata</taxon>
        <taxon>Euteleostomi</taxon>
        <taxon>Actinopterygii</taxon>
        <taxon>Chondrostei</taxon>
        <taxon>Acipenseriformes</taxon>
        <taxon>Acipenseridae</taxon>
        <taxon>Acipenser</taxon>
    </lineage>
</organism>
<dbReference type="EMBL" id="JAGXEW010000055">
    <property type="protein sequence ID" value="KAK1150939.1"/>
    <property type="molecule type" value="Genomic_DNA"/>
</dbReference>
<evidence type="ECO:0000313" key="42">
    <source>
        <dbReference type="Proteomes" id="UP001230051"/>
    </source>
</evidence>
<feature type="domain" description="Potassium channel" evidence="40">
    <location>
        <begin position="94"/>
        <end position="151"/>
    </location>
</feature>
<keyword evidence="11" id="KW-1017">Isopeptide bond</keyword>
<comment type="catalytic activity">
    <reaction evidence="27">
        <text>chloride(in) = chloride(out)</text>
        <dbReference type="Rhea" id="RHEA:29823"/>
        <dbReference type="ChEBI" id="CHEBI:17996"/>
    </reaction>
</comment>
<evidence type="ECO:0000256" key="7">
    <source>
        <dbReference type="ARBA" id="ARBA00004651"/>
    </source>
</evidence>
<evidence type="ECO:0000256" key="30">
    <source>
        <dbReference type="ARBA" id="ARBA00036239"/>
    </source>
</evidence>
<keyword evidence="16" id="KW-0832">Ubl conjugation</keyword>
<dbReference type="GO" id="GO:0055037">
    <property type="term" value="C:recycling endosome"/>
    <property type="evidence" value="ECO:0007669"/>
    <property type="project" value="UniProtKB-SubCell"/>
</dbReference>
<sequence>MAVEFPESVRKFCRTRAFWILVSSYIGYIILGSVVLMALEMPQEVKLREQLRTLRATFLDSNQCVQDDVLESFIEKVLFAKKYGVSALDERSLESNYDFTSSLFFVSAFLTTTGYGETVPISDGGKLFCIFYCMLGVPLTLLIFACLVQRLMVLVTRRPVRYVHTRWGYAAGRVAVLHALLLGALMITFFFIIPAAIYTAMEGDWSFLESLYFCFISLSTIGLGDYIPGKTRSQAVRQAYEFGTSCYLILGLIGMLLVLETFWELPGIQRFVKIFRSPWETQEGKLTVLPMDDSLSRGELAAPAPWEDKNQGEPFYTQSSASYVPDKH</sequence>
<comment type="subunit">
    <text evidence="35">Homodimer; disulfide-linked. Heterodimer with KCNK2; disulfide-linked. In astrocytes, forms mostly heterodimeric potassium channels with KCNK2, with only a minor proportion of functional channels containing homodimeric KCNK1. Interacts with KCNK3 and KCNK9, forming functional heterodimeric channels. Interacts with GNG4. Identified in a complex with PSD and ARF6; interacts only with PSD that is bound to ARF6. Interacts with UBE2I.</text>
</comment>
<keyword evidence="21 36" id="KW-0472">Membrane</keyword>
<dbReference type="GO" id="GO:0030425">
    <property type="term" value="C:dendrite"/>
    <property type="evidence" value="ECO:0007669"/>
    <property type="project" value="UniProtKB-SubCell"/>
</dbReference>
<dbReference type="InterPro" id="IPR013099">
    <property type="entry name" value="K_chnl_dom"/>
</dbReference>
<feature type="region of interest" description="Disordered" evidence="38">
    <location>
        <begin position="302"/>
        <end position="328"/>
    </location>
</feature>
<comment type="catalytic activity">
    <reaction evidence="30">
        <text>Na(+)(in) = Na(+)(out)</text>
        <dbReference type="Rhea" id="RHEA:34963"/>
        <dbReference type="ChEBI" id="CHEBI:29101"/>
    </reaction>
</comment>
<evidence type="ECO:0000256" key="31">
    <source>
        <dbReference type="ARBA" id="ARBA00036683"/>
    </source>
</evidence>
<evidence type="ECO:0000313" key="41">
    <source>
        <dbReference type="EMBL" id="KAK1150939.1"/>
    </source>
</evidence>
<dbReference type="GO" id="GO:0097060">
    <property type="term" value="C:synaptic membrane"/>
    <property type="evidence" value="ECO:0007669"/>
    <property type="project" value="UniProtKB-SubCell"/>
</dbReference>
<keyword evidence="17 36" id="KW-0630">Potassium</keyword>
<dbReference type="PANTHER" id="PTHR11003">
    <property type="entry name" value="POTASSIUM CHANNEL, SUBFAMILY K"/>
    <property type="match status" value="1"/>
</dbReference>
<proteinExistence type="inferred from homology"/>
<comment type="subcellular location">
    <subcellularLocation>
        <location evidence="3">Apical cell membrane</location>
    </subcellularLocation>
    <subcellularLocation>
        <location evidence="7">Cell membrane</location>
        <topology evidence="7">Multi-pass membrane protein</topology>
    </subcellularLocation>
    <subcellularLocation>
        <location evidence="4">Cell projection</location>
        <location evidence="4">Dendrite</location>
    </subcellularLocation>
    <subcellularLocation>
        <location evidence="6">Cytoplasmic vesicle</location>
    </subcellularLocation>
    <subcellularLocation>
        <location evidence="5">Perikaryon</location>
    </subcellularLocation>
    <subcellularLocation>
        <location evidence="2">Recycling endosome</location>
    </subcellularLocation>
    <subcellularLocation>
        <location evidence="28">Synaptic cell membrane</location>
    </subcellularLocation>
</comment>
<evidence type="ECO:0000256" key="11">
    <source>
        <dbReference type="ARBA" id="ARBA00022499"/>
    </source>
</evidence>
<dbReference type="PANTHER" id="PTHR11003:SF59">
    <property type="entry name" value="POTASSIUM CHANNEL SUBFAMILY K MEMBER 1"/>
    <property type="match status" value="1"/>
</dbReference>
<keyword evidence="26" id="KW-0968">Cytoplasmic vesicle</keyword>
<evidence type="ECO:0000256" key="26">
    <source>
        <dbReference type="ARBA" id="ARBA00023329"/>
    </source>
</evidence>
<dbReference type="GO" id="GO:0022841">
    <property type="term" value="F:potassium ion leak channel activity"/>
    <property type="evidence" value="ECO:0007669"/>
    <property type="project" value="TreeGrafter"/>
</dbReference>
<name>A0AAD8CGS9_ACIOX</name>
<feature type="transmembrane region" description="Helical" evidence="39">
    <location>
        <begin position="127"/>
        <end position="153"/>
    </location>
</feature>
<evidence type="ECO:0000256" key="29">
    <source>
        <dbReference type="ARBA" id="ARBA00034430"/>
    </source>
</evidence>
<gene>
    <name evidence="41" type="primary">KCNK1</name>
    <name evidence="41" type="ORF">AOXY_G33357</name>
</gene>
<keyword evidence="15 36" id="KW-0631">Potassium channel</keyword>
<evidence type="ECO:0000256" key="22">
    <source>
        <dbReference type="ARBA" id="ARBA00023157"/>
    </source>
</evidence>
<keyword evidence="13 37" id="KW-0812">Transmembrane</keyword>
<dbReference type="PRINTS" id="PR01096">
    <property type="entry name" value="TWIK1CHANNEL"/>
</dbReference>
<evidence type="ECO:0000256" key="8">
    <source>
        <dbReference type="ARBA" id="ARBA00006666"/>
    </source>
</evidence>
<keyword evidence="25 37" id="KW-0407">Ion channel</keyword>
<dbReference type="Proteomes" id="UP001230051">
    <property type="component" value="Unassembled WGS sequence"/>
</dbReference>
<dbReference type="InterPro" id="IPR003280">
    <property type="entry name" value="2pore_dom_K_chnl"/>
</dbReference>
<evidence type="ECO:0000256" key="13">
    <source>
        <dbReference type="ARBA" id="ARBA00022692"/>
    </source>
</evidence>
<keyword evidence="24" id="KW-0966">Cell projection</keyword>
<evidence type="ECO:0000256" key="18">
    <source>
        <dbReference type="ARBA" id="ARBA00022989"/>
    </source>
</evidence>
<feature type="transmembrane region" description="Helical" evidence="39">
    <location>
        <begin position="239"/>
        <end position="263"/>
    </location>
</feature>
<evidence type="ECO:0000256" key="3">
    <source>
        <dbReference type="ARBA" id="ARBA00004221"/>
    </source>
</evidence>
<protein>
    <recommendedName>
        <fullName evidence="36">Potassium channel subfamily K member</fullName>
    </recommendedName>
</protein>
<keyword evidence="18 39" id="KW-1133">Transmembrane helix</keyword>
<comment type="catalytic activity">
    <reaction evidence="31">
        <text>L-glutamate(out) = L-glutamate(in)</text>
        <dbReference type="Rhea" id="RHEA:66336"/>
        <dbReference type="ChEBI" id="CHEBI:29985"/>
    </reaction>
</comment>
<keyword evidence="10" id="KW-1003">Cell membrane</keyword>
<evidence type="ECO:0000256" key="19">
    <source>
        <dbReference type="ARBA" id="ARBA00023018"/>
    </source>
</evidence>
<evidence type="ECO:0000256" key="9">
    <source>
        <dbReference type="ARBA" id="ARBA00022448"/>
    </source>
</evidence>
<evidence type="ECO:0000256" key="15">
    <source>
        <dbReference type="ARBA" id="ARBA00022826"/>
    </source>
</evidence>
<dbReference type="GO" id="GO:0016324">
    <property type="term" value="C:apical plasma membrane"/>
    <property type="evidence" value="ECO:0007669"/>
    <property type="project" value="UniProtKB-SubCell"/>
</dbReference>
<dbReference type="AlphaFoldDB" id="A0AAD8CGS9"/>
<evidence type="ECO:0000256" key="24">
    <source>
        <dbReference type="ARBA" id="ARBA00023273"/>
    </source>
</evidence>
<evidence type="ECO:0000256" key="4">
    <source>
        <dbReference type="ARBA" id="ARBA00004279"/>
    </source>
</evidence>
<dbReference type="GO" id="GO:0043204">
    <property type="term" value="C:perikaryon"/>
    <property type="evidence" value="ECO:0007669"/>
    <property type="project" value="UniProtKB-SubCell"/>
</dbReference>
<keyword evidence="22" id="KW-1015">Disulfide bond</keyword>
<dbReference type="PRINTS" id="PR01333">
    <property type="entry name" value="2POREKCHANEL"/>
</dbReference>
<accession>A0AAD8CGS9</accession>
<evidence type="ECO:0000256" key="12">
    <source>
        <dbReference type="ARBA" id="ARBA00022538"/>
    </source>
</evidence>
<evidence type="ECO:0000256" key="14">
    <source>
        <dbReference type="ARBA" id="ARBA00022753"/>
    </source>
</evidence>
<comment type="similarity">
    <text evidence="8 37">Belongs to the two pore domain potassium channel (TC 1.A.1.8) family.</text>
</comment>
<evidence type="ECO:0000256" key="36">
    <source>
        <dbReference type="PIRNR" id="PIRNR038061"/>
    </source>
</evidence>
<dbReference type="PIRSF" id="PIRSF038061">
    <property type="entry name" value="K_channel_subfamily_K_type"/>
    <property type="match status" value="1"/>
</dbReference>
<dbReference type="PRINTS" id="PR01586">
    <property type="entry name" value="TWIKCHANNEL"/>
</dbReference>
<dbReference type="Gene3D" id="1.10.287.70">
    <property type="match status" value="1"/>
</dbReference>
<evidence type="ECO:0000256" key="27">
    <source>
        <dbReference type="ARBA" id="ARBA00024167"/>
    </source>
</evidence>
<evidence type="ECO:0000256" key="32">
    <source>
        <dbReference type="ARBA" id="ARBA00044635"/>
    </source>
</evidence>
<evidence type="ECO:0000256" key="20">
    <source>
        <dbReference type="ARBA" id="ARBA00023065"/>
    </source>
</evidence>
<evidence type="ECO:0000256" key="39">
    <source>
        <dbReference type="SAM" id="Phobius"/>
    </source>
</evidence>